<evidence type="ECO:0000256" key="1">
    <source>
        <dbReference type="SAM" id="MobiDB-lite"/>
    </source>
</evidence>
<feature type="compositionally biased region" description="Low complexity" evidence="1">
    <location>
        <begin position="237"/>
        <end position="256"/>
    </location>
</feature>
<dbReference type="InterPro" id="IPR058570">
    <property type="entry name" value="HROB_OB"/>
</dbReference>
<proteinExistence type="predicted"/>
<gene>
    <name evidence="3" type="ORF">DEO72_LG5g1104</name>
</gene>
<evidence type="ECO:0000313" key="4">
    <source>
        <dbReference type="Proteomes" id="UP000501690"/>
    </source>
</evidence>
<accession>A0A4D6LX22</accession>
<dbReference type="GO" id="GO:0000725">
    <property type="term" value="P:recombinational repair"/>
    <property type="evidence" value="ECO:0007669"/>
    <property type="project" value="InterPro"/>
</dbReference>
<feature type="domain" description="Homologous recombination OB-fold protein OB-fold" evidence="2">
    <location>
        <begin position="106"/>
        <end position="187"/>
    </location>
</feature>
<dbReference type="AlphaFoldDB" id="A0A4D6LX22"/>
<dbReference type="EMBL" id="CP039349">
    <property type="protein sequence ID" value="QCD93033.1"/>
    <property type="molecule type" value="Genomic_DNA"/>
</dbReference>
<protein>
    <recommendedName>
        <fullName evidence="2">Homologous recombination OB-fold protein OB-fold domain-containing protein</fullName>
    </recommendedName>
</protein>
<dbReference type="Proteomes" id="UP000501690">
    <property type="component" value="Linkage Group LG5"/>
</dbReference>
<feature type="region of interest" description="Disordered" evidence="1">
    <location>
        <begin position="230"/>
        <end position="256"/>
    </location>
</feature>
<dbReference type="InterPro" id="IPR028045">
    <property type="entry name" value="HROB"/>
</dbReference>
<dbReference type="PANTHER" id="PTHR14523">
    <property type="entry name" value="UNCHARACTERIZED PROTEIN C17ORF53 HOMOLOG"/>
    <property type="match status" value="1"/>
</dbReference>
<organism evidence="3 4">
    <name type="scientific">Vigna unguiculata</name>
    <name type="common">Cowpea</name>
    <dbReference type="NCBI Taxonomy" id="3917"/>
    <lineage>
        <taxon>Eukaryota</taxon>
        <taxon>Viridiplantae</taxon>
        <taxon>Streptophyta</taxon>
        <taxon>Embryophyta</taxon>
        <taxon>Tracheophyta</taxon>
        <taxon>Spermatophyta</taxon>
        <taxon>Magnoliopsida</taxon>
        <taxon>eudicotyledons</taxon>
        <taxon>Gunneridae</taxon>
        <taxon>Pentapetalae</taxon>
        <taxon>rosids</taxon>
        <taxon>fabids</taxon>
        <taxon>Fabales</taxon>
        <taxon>Fabaceae</taxon>
        <taxon>Papilionoideae</taxon>
        <taxon>50 kb inversion clade</taxon>
        <taxon>NPAAA clade</taxon>
        <taxon>indigoferoid/millettioid clade</taxon>
        <taxon>Phaseoleae</taxon>
        <taxon>Vigna</taxon>
    </lineage>
</organism>
<dbReference type="Pfam" id="PF15072">
    <property type="entry name" value="HROB"/>
    <property type="match status" value="1"/>
</dbReference>
<name>A0A4D6LX22_VIGUN</name>
<keyword evidence="4" id="KW-1185">Reference proteome</keyword>
<evidence type="ECO:0000259" key="2">
    <source>
        <dbReference type="Pfam" id="PF15072"/>
    </source>
</evidence>
<evidence type="ECO:0000313" key="3">
    <source>
        <dbReference type="EMBL" id="QCD93033.1"/>
    </source>
</evidence>
<dbReference type="PANTHER" id="PTHR14523:SF1">
    <property type="entry name" value="HOMOLOGOUS RECOMBINATION OB-FOLD PROTEIN"/>
    <property type="match status" value="1"/>
</dbReference>
<sequence>MEPWQGLDVEEQDLESFVKRGNSSRTLIPGPAGNVQAAMINRDDEEAESTQQFARDIASATYERDFKSNPWLWAEQFIKFHGLLKEGKIENATQLGSCKCTTILSFVACIVKQCKPNRLGDMQISIKDTSATVWASVHRKVLLNPEFGQHLRVGAVLLLHTVAAFSPRPRLCYVNITAHNIVKIFKADICQPTDELIHATKRPDIVLPPCMDPNIDELLRKLVKPSIVTNKTDHGQGSSASDGTSSSTNAAQTNEA</sequence>
<reference evidence="3 4" key="1">
    <citation type="submission" date="2019-04" db="EMBL/GenBank/DDBJ databases">
        <title>An improved genome assembly and genetic linkage map for asparagus bean, Vigna unguiculata ssp. sesquipedialis.</title>
        <authorList>
            <person name="Xia Q."/>
            <person name="Zhang R."/>
            <person name="Dong Y."/>
        </authorList>
    </citation>
    <scope>NUCLEOTIDE SEQUENCE [LARGE SCALE GENOMIC DNA]</scope>
    <source>
        <tissue evidence="3">Leaf</tissue>
    </source>
</reference>